<dbReference type="AlphaFoldDB" id="A0A193LD93"/>
<dbReference type="OrthoDB" id="9796486at2"/>
<dbReference type="Proteomes" id="UP000092695">
    <property type="component" value="Chromosome"/>
</dbReference>
<name>A0A193LD93_9GAMM</name>
<keyword evidence="8 12" id="KW-0408">Iron</keyword>
<feature type="binding site" evidence="12">
    <location>
        <position position="259"/>
    </location>
    <ligand>
        <name>[2Fe-2S] cluster</name>
        <dbReference type="ChEBI" id="CHEBI:190135"/>
    </ligand>
</feature>
<dbReference type="InterPro" id="IPR019480">
    <property type="entry name" value="Dihydroorotate_DH_Fe-S-bd"/>
</dbReference>
<dbReference type="InterPro" id="IPR050353">
    <property type="entry name" value="PyrK_electron_transfer"/>
</dbReference>
<dbReference type="InterPro" id="IPR012165">
    <property type="entry name" value="Cyt_c3_hydrogenase_gsu"/>
</dbReference>
<dbReference type="GO" id="GO:0006221">
    <property type="term" value="P:pyrimidine nucleotide biosynthetic process"/>
    <property type="evidence" value="ECO:0007669"/>
    <property type="project" value="InterPro"/>
</dbReference>
<reference evidence="14 15" key="1">
    <citation type="submission" date="2016-06" db="EMBL/GenBank/DDBJ databases">
        <title>Complete genome sequence of a deep-branching marine Gamma Proteobacterium Woeseia oceani type strain XK5.</title>
        <authorList>
            <person name="Mu D."/>
            <person name="Du Z."/>
        </authorList>
    </citation>
    <scope>NUCLEOTIDE SEQUENCE [LARGE SCALE GENOMIC DNA]</scope>
    <source>
        <strain evidence="14 15">XK5</strain>
    </source>
</reference>
<dbReference type="PANTHER" id="PTHR43513:SF3">
    <property type="entry name" value="DIHYDROOROTATE DEHYDROGENASE B (NAD(+)), ELECTRON TRANSFER SUBUNIT-RELATED"/>
    <property type="match status" value="1"/>
</dbReference>
<comment type="similarity">
    <text evidence="1">Belongs to the PyrK family.</text>
</comment>
<dbReference type="KEGG" id="woc:BA177_03210"/>
<evidence type="ECO:0000256" key="2">
    <source>
        <dbReference type="ARBA" id="ARBA00022448"/>
    </source>
</evidence>
<keyword evidence="7" id="KW-0249">Electron transport</keyword>
<dbReference type="SUPFAM" id="SSF52343">
    <property type="entry name" value="Ferredoxin reductase-like, C-terminal NADP-linked domain"/>
    <property type="match status" value="1"/>
</dbReference>
<evidence type="ECO:0000259" key="13">
    <source>
        <dbReference type="PROSITE" id="PS51384"/>
    </source>
</evidence>
<dbReference type="PROSITE" id="PS51384">
    <property type="entry name" value="FAD_FR"/>
    <property type="match status" value="1"/>
</dbReference>
<organism evidence="14 15">
    <name type="scientific">Woeseia oceani</name>
    <dbReference type="NCBI Taxonomy" id="1548547"/>
    <lineage>
        <taxon>Bacteria</taxon>
        <taxon>Pseudomonadati</taxon>
        <taxon>Pseudomonadota</taxon>
        <taxon>Gammaproteobacteria</taxon>
        <taxon>Woeseiales</taxon>
        <taxon>Woeseiaceae</taxon>
        <taxon>Woeseia</taxon>
    </lineage>
</organism>
<dbReference type="Pfam" id="PF10418">
    <property type="entry name" value="DHODB_Fe-S_bind"/>
    <property type="match status" value="1"/>
</dbReference>
<dbReference type="InterPro" id="IPR017927">
    <property type="entry name" value="FAD-bd_FR_type"/>
</dbReference>
<keyword evidence="6 11" id="KW-0274">FAD</keyword>
<feature type="binding site" evidence="11">
    <location>
        <begin position="58"/>
        <end position="61"/>
    </location>
    <ligand>
        <name>FAD</name>
        <dbReference type="ChEBI" id="CHEBI:57692"/>
    </ligand>
</feature>
<comment type="cofactor">
    <cofactor evidence="10">
        <name>[2Fe-2S] cluster</name>
        <dbReference type="ChEBI" id="CHEBI:190135"/>
    </cofactor>
</comment>
<protein>
    <submittedName>
        <fullName evidence="14">Oxidoreductase</fullName>
    </submittedName>
</protein>
<dbReference type="InterPro" id="IPR039261">
    <property type="entry name" value="FNR_nucleotide-bd"/>
</dbReference>
<keyword evidence="15" id="KW-1185">Reference proteome</keyword>
<proteinExistence type="inferred from homology"/>
<feature type="binding site" evidence="12">
    <location>
        <position position="262"/>
    </location>
    <ligand>
        <name>[2Fe-2S] cluster</name>
        <dbReference type="ChEBI" id="CHEBI:190135"/>
    </ligand>
</feature>
<dbReference type="Gene3D" id="3.40.50.80">
    <property type="entry name" value="Nucleotide-binding domain of ferredoxin-NADP reductase (FNR) module"/>
    <property type="match status" value="1"/>
</dbReference>
<accession>A0A193LD93</accession>
<evidence type="ECO:0000313" key="14">
    <source>
        <dbReference type="EMBL" id="ANO50354.1"/>
    </source>
</evidence>
<evidence type="ECO:0000256" key="6">
    <source>
        <dbReference type="ARBA" id="ARBA00022827"/>
    </source>
</evidence>
<dbReference type="STRING" id="1548547.BA177_03210"/>
<dbReference type="PIRSF" id="PIRSF006816">
    <property type="entry name" value="Cyc3_hyd_g"/>
    <property type="match status" value="1"/>
</dbReference>
<dbReference type="PANTHER" id="PTHR43513">
    <property type="entry name" value="DIHYDROOROTATE DEHYDROGENASE B (NAD(+)), ELECTRON TRANSFER SUBUNIT"/>
    <property type="match status" value="1"/>
</dbReference>
<keyword evidence="3 11" id="KW-0285">Flavoprotein</keyword>
<dbReference type="CDD" id="cd06218">
    <property type="entry name" value="DHOD_e_trans"/>
    <property type="match status" value="1"/>
</dbReference>
<dbReference type="Gene3D" id="2.10.240.10">
    <property type="entry name" value="Dihydroorotate dehydrogenase, electron transfer subunit"/>
    <property type="match status" value="1"/>
</dbReference>
<feature type="domain" description="FAD-binding FR-type" evidence="13">
    <location>
        <begin position="9"/>
        <end position="107"/>
    </location>
</feature>
<dbReference type="SUPFAM" id="SSF63380">
    <property type="entry name" value="Riboflavin synthase domain-like"/>
    <property type="match status" value="1"/>
</dbReference>
<feature type="binding site" evidence="12">
    <location>
        <position position="278"/>
    </location>
    <ligand>
        <name>[2Fe-2S] cluster</name>
        <dbReference type="ChEBI" id="CHEBI:190135"/>
    </ligand>
</feature>
<keyword evidence="2" id="KW-0813">Transport</keyword>
<dbReference type="InterPro" id="IPR017938">
    <property type="entry name" value="Riboflavin_synthase-like_b-brl"/>
</dbReference>
<evidence type="ECO:0000256" key="4">
    <source>
        <dbReference type="ARBA" id="ARBA00022714"/>
    </source>
</evidence>
<evidence type="ECO:0000313" key="15">
    <source>
        <dbReference type="Proteomes" id="UP000092695"/>
    </source>
</evidence>
<dbReference type="RefSeq" id="WP_068612760.1">
    <property type="nucleotide sequence ID" value="NZ_CP016268.1"/>
</dbReference>
<evidence type="ECO:0000256" key="7">
    <source>
        <dbReference type="ARBA" id="ARBA00022982"/>
    </source>
</evidence>
<dbReference type="Gene3D" id="2.40.30.10">
    <property type="entry name" value="Translation factors"/>
    <property type="match status" value="1"/>
</dbReference>
<keyword evidence="4 12" id="KW-0001">2Fe-2S</keyword>
<dbReference type="GO" id="GO:0050660">
    <property type="term" value="F:flavin adenine dinucleotide binding"/>
    <property type="evidence" value="ECO:0007669"/>
    <property type="project" value="InterPro"/>
</dbReference>
<evidence type="ECO:0000256" key="1">
    <source>
        <dbReference type="ARBA" id="ARBA00006422"/>
    </source>
</evidence>
<dbReference type="InterPro" id="IPR037117">
    <property type="entry name" value="Dihydroorotate_DH_ele_sf"/>
</dbReference>
<comment type="cofactor">
    <cofactor evidence="11">
        <name>FAD</name>
        <dbReference type="ChEBI" id="CHEBI:57692"/>
    </cofactor>
    <text evidence="11">Binds 1 FAD per subunit.</text>
</comment>
<evidence type="ECO:0000256" key="12">
    <source>
        <dbReference type="PIRSR" id="PIRSR006816-2"/>
    </source>
</evidence>
<evidence type="ECO:0000256" key="9">
    <source>
        <dbReference type="ARBA" id="ARBA00023014"/>
    </source>
</evidence>
<evidence type="ECO:0000256" key="11">
    <source>
        <dbReference type="PIRSR" id="PIRSR006816-1"/>
    </source>
</evidence>
<dbReference type="GO" id="GO:0016491">
    <property type="term" value="F:oxidoreductase activity"/>
    <property type="evidence" value="ECO:0007669"/>
    <property type="project" value="InterPro"/>
</dbReference>
<evidence type="ECO:0000256" key="3">
    <source>
        <dbReference type="ARBA" id="ARBA00022630"/>
    </source>
</evidence>
<dbReference type="GO" id="GO:0051537">
    <property type="term" value="F:2 iron, 2 sulfur cluster binding"/>
    <property type="evidence" value="ECO:0007669"/>
    <property type="project" value="UniProtKB-KW"/>
</dbReference>
<keyword evidence="9 12" id="KW-0411">Iron-sulfur</keyword>
<gene>
    <name evidence="14" type="ORF">BA177_03210</name>
</gene>
<sequence length="294" mass="31708">MSQTHRATLYVEDATILAVERFPGEQFVLRLHAPECAASAVPGSFVHVRCDAAIPMRRPLSIMRVDSNAGWIEILFKVVGGGLAMLGQRSRGDTVNLIGPIGRGFQPSPARPRSLLIGGGVGIPPMVFLAEHLHADAHAWQPLVLMGSEIPFPFAEQRSRIQVDWLDKETDRCMPLVEACGYPSRLASLAGYDGCFQGYVTELADRWLATLSASELAEVEIFSCGPTPMLKAVASLARRYGLPCQVSLEEFMACAVGGCAGCTVLVQEEDGPAMKRVCVDGPVFDAEKVFSESA</sequence>
<evidence type="ECO:0000256" key="5">
    <source>
        <dbReference type="ARBA" id="ARBA00022723"/>
    </source>
</evidence>
<feature type="binding site" evidence="12">
    <location>
        <position position="254"/>
    </location>
    <ligand>
        <name>[2Fe-2S] cluster</name>
        <dbReference type="ChEBI" id="CHEBI:190135"/>
    </ligand>
</feature>
<evidence type="ECO:0000256" key="8">
    <source>
        <dbReference type="ARBA" id="ARBA00023004"/>
    </source>
</evidence>
<dbReference type="GO" id="GO:0046872">
    <property type="term" value="F:metal ion binding"/>
    <property type="evidence" value="ECO:0007669"/>
    <property type="project" value="UniProtKB-KW"/>
</dbReference>
<keyword evidence="5 12" id="KW-0479">Metal-binding</keyword>
<comment type="cofactor">
    <cofactor evidence="12">
        <name>[2Fe-2S] cluster</name>
        <dbReference type="ChEBI" id="CHEBI:190135"/>
    </cofactor>
    <text evidence="12">Binds 1 [2Fe-2S] cluster per subunit.</text>
</comment>
<evidence type="ECO:0000256" key="10">
    <source>
        <dbReference type="ARBA" id="ARBA00034078"/>
    </source>
</evidence>
<dbReference type="EMBL" id="CP016268">
    <property type="protein sequence ID" value="ANO50354.1"/>
    <property type="molecule type" value="Genomic_DNA"/>
</dbReference>